<feature type="coiled-coil region" evidence="1">
    <location>
        <begin position="179"/>
        <end position="206"/>
    </location>
</feature>
<proteinExistence type="predicted"/>
<comment type="caution">
    <text evidence="3">The sequence shown here is derived from an EMBL/GenBank/DDBJ whole genome shotgun (WGS) entry which is preliminary data.</text>
</comment>
<gene>
    <name evidence="3" type="ORF">Ctob_015561</name>
</gene>
<feature type="compositionally biased region" description="Basic and acidic residues" evidence="2">
    <location>
        <begin position="326"/>
        <end position="342"/>
    </location>
</feature>
<keyword evidence="1" id="KW-0175">Coiled coil</keyword>
<reference evidence="4" key="1">
    <citation type="journal article" date="2015" name="PLoS Genet.">
        <title>Genome Sequence and Transcriptome Analyses of Chrysochromulina tobin: Metabolic Tools for Enhanced Algal Fitness in the Prominent Order Prymnesiales (Haptophyceae).</title>
        <authorList>
            <person name="Hovde B.T."/>
            <person name="Deodato C.R."/>
            <person name="Hunsperger H.M."/>
            <person name="Ryken S.A."/>
            <person name="Yost W."/>
            <person name="Jha R.K."/>
            <person name="Patterson J."/>
            <person name="Monnat R.J. Jr."/>
            <person name="Barlow S.B."/>
            <person name="Starkenburg S.R."/>
            <person name="Cattolico R.A."/>
        </authorList>
    </citation>
    <scope>NUCLEOTIDE SEQUENCE</scope>
    <source>
        <strain evidence="4">CCMP291</strain>
    </source>
</reference>
<dbReference type="EMBL" id="JWZX01000701">
    <property type="protein sequence ID" value="KOO35924.1"/>
    <property type="molecule type" value="Genomic_DNA"/>
</dbReference>
<dbReference type="AlphaFoldDB" id="A0A0M0KAU2"/>
<evidence type="ECO:0000313" key="4">
    <source>
        <dbReference type="Proteomes" id="UP000037460"/>
    </source>
</evidence>
<evidence type="ECO:0000313" key="3">
    <source>
        <dbReference type="EMBL" id="KOO35924.1"/>
    </source>
</evidence>
<protein>
    <submittedName>
        <fullName evidence="3">Uncharacterized protein</fullName>
    </submittedName>
</protein>
<evidence type="ECO:0000256" key="2">
    <source>
        <dbReference type="SAM" id="MobiDB-lite"/>
    </source>
</evidence>
<feature type="non-terminal residue" evidence="3">
    <location>
        <position position="497"/>
    </location>
</feature>
<keyword evidence="4" id="KW-1185">Reference proteome</keyword>
<dbReference type="Proteomes" id="UP000037460">
    <property type="component" value="Unassembled WGS sequence"/>
</dbReference>
<feature type="region of interest" description="Disordered" evidence="2">
    <location>
        <begin position="322"/>
        <end position="344"/>
    </location>
</feature>
<sequence>MLEHSERQRQETESLREEIARQHEHSERQRQETESLREEIARQHEHSERQRQETESLREEIARQHEHSERQRQETESLREEIARQHEHSECQRRETESLREEIARQHEHSECQRRENESLRERSCTVEDESQHLRELLDESHSQIEMMKKQSANVKNFCRAMNLEKDLEHERLARQVNNDLLKEQLQRATERIEELLKERERERFEGRHASEVVTDVMIDEGECLREQLTTKAAARKTLAGASAVPQTELTLRRVNQLAQHIEAVLFGAGRGDLERTQLLLAAVLDRPVVQRLLGAGAPQTLRAIEVSRALLASARETLAQLSSHGKQDEFDPHGRRNDHRGTRSAHAHLAFETLLTALIPDNATEEGMLRTIQCILGINPEQAARGVNRKRAAGGNAFEFVEALHAGRKRRKTAIDEGRVVCDRFWHANCRFDTNPRKKKRIRLGRNKYKEHWRHIQYETNEAMAKLFFAGHEYSQYLEGGGQPFKEDIFYQSKCP</sequence>
<feature type="region of interest" description="Disordered" evidence="2">
    <location>
        <begin position="1"/>
        <end position="127"/>
    </location>
</feature>
<evidence type="ECO:0000256" key="1">
    <source>
        <dbReference type="SAM" id="Coils"/>
    </source>
</evidence>
<accession>A0A0M0KAU2</accession>
<organism evidence="3 4">
    <name type="scientific">Chrysochromulina tobinii</name>
    <dbReference type="NCBI Taxonomy" id="1460289"/>
    <lineage>
        <taxon>Eukaryota</taxon>
        <taxon>Haptista</taxon>
        <taxon>Haptophyta</taxon>
        <taxon>Prymnesiophyceae</taxon>
        <taxon>Prymnesiales</taxon>
        <taxon>Chrysochromulinaceae</taxon>
        <taxon>Chrysochromulina</taxon>
    </lineage>
</organism>
<name>A0A0M0KAU2_9EUKA</name>